<dbReference type="AlphaFoldDB" id="A0A1W2HD10"/>
<evidence type="ECO:0000256" key="2">
    <source>
        <dbReference type="ARBA" id="ARBA00022801"/>
    </source>
</evidence>
<dbReference type="InterPro" id="IPR011330">
    <property type="entry name" value="Glyco_hydro/deAcase_b/a-brl"/>
</dbReference>
<evidence type="ECO:0000313" key="4">
    <source>
        <dbReference type="EMBL" id="SMD46406.1"/>
    </source>
</evidence>
<dbReference type="CDD" id="cd10917">
    <property type="entry name" value="CE4_NodB_like_6s_7s"/>
    <property type="match status" value="1"/>
</dbReference>
<dbReference type="SUPFAM" id="SSF88713">
    <property type="entry name" value="Glycoside hydrolase/deacetylase"/>
    <property type="match status" value="1"/>
</dbReference>
<evidence type="ECO:0000313" key="5">
    <source>
        <dbReference type="Proteomes" id="UP000192333"/>
    </source>
</evidence>
<dbReference type="STRING" id="758820.SAMN00777080_5096"/>
<keyword evidence="2 4" id="KW-0378">Hydrolase</keyword>
<protein>
    <submittedName>
        <fullName evidence="4">Predicted xylanase/chitin deacetylase</fullName>
    </submittedName>
</protein>
<dbReference type="PANTHER" id="PTHR10587">
    <property type="entry name" value="GLYCOSYL TRANSFERASE-RELATED"/>
    <property type="match status" value="1"/>
</dbReference>
<dbReference type="RefSeq" id="WP_084123316.1">
    <property type="nucleotide sequence ID" value="NZ_LT838813.1"/>
</dbReference>
<evidence type="ECO:0000259" key="3">
    <source>
        <dbReference type="PROSITE" id="PS51677"/>
    </source>
</evidence>
<dbReference type="GO" id="GO:0045493">
    <property type="term" value="P:xylan catabolic process"/>
    <property type="evidence" value="ECO:0007669"/>
    <property type="project" value="UniProtKB-KW"/>
</dbReference>
<dbReference type="GO" id="GO:0016798">
    <property type="term" value="F:hydrolase activity, acting on glycosyl bonds"/>
    <property type="evidence" value="ECO:0007669"/>
    <property type="project" value="UniProtKB-KW"/>
</dbReference>
<feature type="domain" description="NodB homology" evidence="3">
    <location>
        <begin position="26"/>
        <end position="206"/>
    </location>
</feature>
<dbReference type="PANTHER" id="PTHR10587:SF133">
    <property type="entry name" value="CHITIN DEACETYLASE 1-RELATED"/>
    <property type="match status" value="1"/>
</dbReference>
<dbReference type="GO" id="GO:0016810">
    <property type="term" value="F:hydrolase activity, acting on carbon-nitrogen (but not peptide) bonds"/>
    <property type="evidence" value="ECO:0007669"/>
    <property type="project" value="InterPro"/>
</dbReference>
<dbReference type="InterPro" id="IPR002509">
    <property type="entry name" value="NODB_dom"/>
</dbReference>
<evidence type="ECO:0000256" key="1">
    <source>
        <dbReference type="ARBA" id="ARBA00022723"/>
    </source>
</evidence>
<dbReference type="InterPro" id="IPR050248">
    <property type="entry name" value="Polysacc_deacetylase_ArnD"/>
</dbReference>
<accession>A0A1W2HD10</accession>
<dbReference type="EMBL" id="LT838813">
    <property type="protein sequence ID" value="SMD46406.1"/>
    <property type="molecule type" value="Genomic_DNA"/>
</dbReference>
<dbReference type="OrthoDB" id="9812065at2"/>
<reference evidence="5" key="1">
    <citation type="submission" date="2017-04" db="EMBL/GenBank/DDBJ databases">
        <authorList>
            <person name="Varghese N."/>
            <person name="Submissions S."/>
        </authorList>
    </citation>
    <scope>NUCLEOTIDE SEQUENCE [LARGE SCALE GENOMIC DNA]</scope>
    <source>
        <strain evidence="5">DSM 16537</strain>
    </source>
</reference>
<keyword evidence="1" id="KW-0479">Metal-binding</keyword>
<organism evidence="4 5">
    <name type="scientific">Aquiflexum balticum DSM 16537</name>
    <dbReference type="NCBI Taxonomy" id="758820"/>
    <lineage>
        <taxon>Bacteria</taxon>
        <taxon>Pseudomonadati</taxon>
        <taxon>Bacteroidota</taxon>
        <taxon>Cytophagia</taxon>
        <taxon>Cytophagales</taxon>
        <taxon>Cyclobacteriaceae</taxon>
        <taxon>Aquiflexum</taxon>
    </lineage>
</organism>
<dbReference type="PROSITE" id="PS51677">
    <property type="entry name" value="NODB"/>
    <property type="match status" value="1"/>
</dbReference>
<sequence>MMIHHVPSLIPKIFPQFVWHLDRKESKIFLTFDDGPVPGTTDFVLNELAKRDMKATFFMVGDNIKKHPDLAKEVHLAGNAVGNHTMHHLNGFKTPLNQYLEDIHNCQSQIQQTLSVSTLLFRPPYGRITKKQFHAISPNFKVIMWDVLTGDFDPNQSAEECLKKAKKHSKNGSVVVFHDQQRTASIIRKVLSQYLDFIQDQGFKTALL</sequence>
<keyword evidence="4" id="KW-0119">Carbohydrate metabolism</keyword>
<dbReference type="Gene3D" id="3.20.20.370">
    <property type="entry name" value="Glycoside hydrolase/deacetylase"/>
    <property type="match status" value="1"/>
</dbReference>
<dbReference type="Proteomes" id="UP000192333">
    <property type="component" value="Chromosome I"/>
</dbReference>
<name>A0A1W2HD10_9BACT</name>
<dbReference type="GO" id="GO:0046872">
    <property type="term" value="F:metal ion binding"/>
    <property type="evidence" value="ECO:0007669"/>
    <property type="project" value="UniProtKB-KW"/>
</dbReference>
<proteinExistence type="predicted"/>
<keyword evidence="4" id="KW-0624">Polysaccharide degradation</keyword>
<dbReference type="GO" id="GO:0016020">
    <property type="term" value="C:membrane"/>
    <property type="evidence" value="ECO:0007669"/>
    <property type="project" value="TreeGrafter"/>
</dbReference>
<keyword evidence="5" id="KW-1185">Reference proteome</keyword>
<keyword evidence="4" id="KW-0326">Glycosidase</keyword>
<dbReference type="Pfam" id="PF01522">
    <property type="entry name" value="Polysacc_deac_1"/>
    <property type="match status" value="1"/>
</dbReference>
<keyword evidence="4" id="KW-0858">Xylan degradation</keyword>
<gene>
    <name evidence="4" type="ORF">SAMN00777080_5096</name>
</gene>